<gene>
    <name evidence="4" type="ORF">MELLADRAFT_62079</name>
</gene>
<evidence type="ECO:0000256" key="1">
    <source>
        <dbReference type="ARBA" id="ARBA00011370"/>
    </source>
</evidence>
<dbReference type="VEuPathDB" id="FungiDB:MELLADRAFT_62079"/>
<dbReference type="InParanoid" id="F4RHC1"/>
<dbReference type="InterPro" id="IPR021668">
    <property type="entry name" value="TAN"/>
</dbReference>
<dbReference type="SUPFAM" id="SSF48371">
    <property type="entry name" value="ARM repeat"/>
    <property type="match status" value="2"/>
</dbReference>
<organism evidence="5">
    <name type="scientific">Melampsora larici-populina (strain 98AG31 / pathotype 3-4-7)</name>
    <name type="common">Poplar leaf rust fungus</name>
    <dbReference type="NCBI Taxonomy" id="747676"/>
    <lineage>
        <taxon>Eukaryota</taxon>
        <taxon>Fungi</taxon>
        <taxon>Dikarya</taxon>
        <taxon>Basidiomycota</taxon>
        <taxon>Pucciniomycotina</taxon>
        <taxon>Pucciniomycetes</taxon>
        <taxon>Pucciniales</taxon>
        <taxon>Melampsoraceae</taxon>
        <taxon>Melampsora</taxon>
    </lineage>
</organism>
<dbReference type="GO" id="GO:0004674">
    <property type="term" value="F:protein serine/threonine kinase activity"/>
    <property type="evidence" value="ECO:0007669"/>
    <property type="project" value="InterPro"/>
</dbReference>
<evidence type="ECO:0000313" key="4">
    <source>
        <dbReference type="EMBL" id="EGG08275.1"/>
    </source>
</evidence>
<evidence type="ECO:0000256" key="2">
    <source>
        <dbReference type="ARBA" id="ARBA00025079"/>
    </source>
</evidence>
<dbReference type="Pfam" id="PF11640">
    <property type="entry name" value="TAN"/>
    <property type="match status" value="1"/>
</dbReference>
<comment type="function">
    <text evidence="2">Serine/threonine protein kinase which activates checkpoint signaling upon genotoxic stresses such as ionizing radiation (IR), ultraviolet light (UV), or DNA replication stalling, thereby acting as a DNA damage sensor. Recognizes the substrate consensus sequence [ST]-Q. Phosphorylates histone H2A to form H2AS128ph (gamma-H2A) at sites of DNA damage, involved in the regulation of DNA damage response mechanism. Required for the control of telomere length and genome stability.</text>
</comment>
<dbReference type="EMBL" id="GL883101">
    <property type="protein sequence ID" value="EGG08275.1"/>
    <property type="molecule type" value="Genomic_DNA"/>
</dbReference>
<dbReference type="Proteomes" id="UP000001072">
    <property type="component" value="Unassembled WGS sequence"/>
</dbReference>
<dbReference type="SMART" id="SM01342">
    <property type="entry name" value="TAN"/>
    <property type="match status" value="1"/>
</dbReference>
<keyword evidence="5" id="KW-1185">Reference proteome</keyword>
<feature type="domain" description="Telomere-length maintenance and DNA damage repair" evidence="3">
    <location>
        <begin position="1"/>
        <end position="153"/>
    </location>
</feature>
<dbReference type="eggNOG" id="KOG0892">
    <property type="taxonomic scope" value="Eukaryota"/>
</dbReference>
<dbReference type="STRING" id="747676.F4RHC1"/>
<name>F4RHC1_MELLP</name>
<dbReference type="RefSeq" id="XP_007408473.1">
    <property type="nucleotide sequence ID" value="XM_007408411.1"/>
</dbReference>
<dbReference type="HOGENOM" id="CLU_237624_0_0_1"/>
<reference evidence="5" key="1">
    <citation type="journal article" date="2011" name="Proc. Natl. Acad. Sci. U.S.A.">
        <title>Obligate biotrophy features unraveled by the genomic analysis of rust fungi.</title>
        <authorList>
            <person name="Duplessis S."/>
            <person name="Cuomo C.A."/>
            <person name="Lin Y.-C."/>
            <person name="Aerts A."/>
            <person name="Tisserant E."/>
            <person name="Veneault-Fourrey C."/>
            <person name="Joly D.L."/>
            <person name="Hacquard S."/>
            <person name="Amselem J."/>
            <person name="Cantarel B.L."/>
            <person name="Chiu R."/>
            <person name="Coutinho P.M."/>
            <person name="Feau N."/>
            <person name="Field M."/>
            <person name="Frey P."/>
            <person name="Gelhaye E."/>
            <person name="Goldberg J."/>
            <person name="Grabherr M.G."/>
            <person name="Kodira C.D."/>
            <person name="Kohler A."/>
            <person name="Kuees U."/>
            <person name="Lindquist E.A."/>
            <person name="Lucas S.M."/>
            <person name="Mago R."/>
            <person name="Mauceli E."/>
            <person name="Morin E."/>
            <person name="Murat C."/>
            <person name="Pangilinan J.L."/>
            <person name="Park R."/>
            <person name="Pearson M."/>
            <person name="Quesneville H."/>
            <person name="Rouhier N."/>
            <person name="Sakthikumar S."/>
            <person name="Salamov A.A."/>
            <person name="Schmutz J."/>
            <person name="Selles B."/>
            <person name="Shapiro H."/>
            <person name="Tanguay P."/>
            <person name="Tuskan G.A."/>
            <person name="Henrissat B."/>
            <person name="Van de Peer Y."/>
            <person name="Rouze P."/>
            <person name="Ellis J.G."/>
            <person name="Dodds P.N."/>
            <person name="Schein J.E."/>
            <person name="Zhong S."/>
            <person name="Hamelin R.C."/>
            <person name="Grigoriev I.V."/>
            <person name="Szabo L.J."/>
            <person name="Martin F."/>
        </authorList>
    </citation>
    <scope>NUCLEOTIDE SEQUENCE [LARGE SCALE GENOMIC DNA]</scope>
    <source>
        <strain evidence="5">98AG31 / pathotype 3-4-7</strain>
    </source>
</reference>
<protein>
    <recommendedName>
        <fullName evidence="3">Telomere-length maintenance and DNA damage repair domain-containing protein</fullName>
    </recommendedName>
</protein>
<dbReference type="KEGG" id="mlr:MELLADRAFT_62079"/>
<dbReference type="OrthoDB" id="2504434at2759"/>
<proteinExistence type="predicted"/>
<evidence type="ECO:0000313" key="5">
    <source>
        <dbReference type="Proteomes" id="UP000001072"/>
    </source>
</evidence>
<sequence length="1820" mass="204443">MDEALYRLSSATITDRNKGIKEFSDLLSNPSKFKKCSDSTWAWITCQLLNTMEVERLAYHKPSKTAKSTSTRSACLVCLDQMLGLLQTCVSQHKSAMGAKTSKLLFPRVIDLITIIYQLKEFQPTTIDCIRIMRDFFSHSYHFAHLNISKCSTLICLCFALLLGKKIPKTLLLVPNSEFNDEEVRVASRPVPTMLADCTWLLSLITKSPTDLTITHSKTLLHHFKSILQTYPENSTSHFHLISALCAMLEELECNQISDLTHFATDLWNCVMDYWTTKSSECKERIILALTYLFPFIVWIIKQPSSDESEEASAIAETLARKIFHAVVNDTDRVGLNTLSSSQLRFTEALSGMKVTPLSTKTWAWVSLDPSDDIAQRHRVTSWASLQLGAAALKSLSQQLEDNLDMFLQTMKQGHSSPSIIRRLQLVIFAIDLNWTTIHASAKSQIIHSILDLMNSENTEILDWVFLCITNLSFTHEIVNNSSNGSQTNLLQDGGPTSDQWFDMWKCAIRRTSTPQCSRTASYAALLILKNGHLPNHLMYDGIKTFFSDLCVQGPNFPNDSVCLLVSECLSMTAGDMAFSGFLFEEKVLIWLSKTWRKVDSTTAVESASTGARSKKAVMTVFHPESAMALLLCLTKMKRLPRLGYSCMVLNCPLVESLIYRDDTRAIRALSNHQEVVDFNHISSSIPSSESLLSLRVPLSDLRDVADLLPGSEIQNRISVILAQSIDSVIGQIFDTEPQRLNSASGSVTSIQVAIVNEALEAHTWSITQLVILLSCFEPILLLSPESNNQVSKHSLLSPGLALGLPRHKLADSKATRSTRTTLASERFLPMLPDRSLITSIWTISADLQAQFLNFSEICERILRSVNSAPGATEVNLTSTQIGERAVGFDDNNDDNSDTDMQVNCRDFLDGKCSFKTELGGSGMKRTIKSIVDVCVRVLMTGASVQVGSDMSNTIDIPVIATILTECSGTAIELIGLRVIECIDVSLMSLTEVQSDQLIQYVGERYMVPYAYSHNMYIQIFAIRLLRVSLHHWALGKQTKQLQLDHHAWTLFSHFLGLLSQNTMHSEAQLELALLLDAYLEFDPSQEIWNKKSTTYLLKALQGNLRLPIDLLIDHLQHDNIQVRYAAAFLIPHAFEVLHSINVWDRVASYWSTAIDLTHTFDYEYSVTTSLFFANVLLVSAESRPQAYQMLISNVTEKAETSEQVLCRSLIYTLLKCASHCLGFSGPDKLYKLYAAHIAAERHTMNKEPLHPQHNFIGRDLNDFKKLKVIRANLHAVGPLFYLNDDTSAFQTCAQLAGMNTREVLRLCFPRVAGELIARTFQSHDGGGKEQAGQIILPMLKLATSQCELEIDMLSVERDCVATYLMLTSSATLADTKMVADTLGPEAQDLYSALSSTLETCYLTEPALPFCPILSNGFLHLFSEEVTFVPVCTLAKWIIEKIIQLERPPEIGHQEQNTFTQRLIIACVKKVLIVANSGTPEDRNVSIAKEFNEWLLAQVNLICDSANHPQHLIGNALLLYWPDVSMLQCKIPDVKDLLSRRIHSEGGQIDDTIASDVLPCVVHACLLEDLVSPQASFKNDLSKHVCALLQSASTSESVIHRLLDLITYLRLSPTPDGDPLGCNRWLDVPWRLLVKQATCLGMPSMGFLFLEIARKGDEITSLISSTEKEFQDVFHLLYSSSLDPDAFYSLPPRDPSYWLLEKSSHEGEWDSMFGISYRERVRTFRIELKQFTHSLSHTLDVGSINSRIRCFKQHLQRRQHILLEIFWRKNVTVYPLNWLGKRQSGTFLKRTNLILTPLHACMELCKQSIVKEVYGFNQKL</sequence>
<dbReference type="InterPro" id="IPR016024">
    <property type="entry name" value="ARM-type_fold"/>
</dbReference>
<accession>F4RHC1</accession>
<evidence type="ECO:0000259" key="3">
    <source>
        <dbReference type="SMART" id="SM01342"/>
    </source>
</evidence>
<dbReference type="GeneID" id="18929837"/>
<comment type="subunit">
    <text evidence="1">Associates with DNA double-strand breaks.</text>
</comment>